<keyword evidence="3" id="KW-1185">Reference proteome</keyword>
<protein>
    <submittedName>
        <fullName evidence="2">DUF4252 domain-containing protein</fullName>
    </submittedName>
</protein>
<dbReference type="EMBL" id="BAABCR010000008">
    <property type="protein sequence ID" value="GAA4025748.1"/>
    <property type="molecule type" value="Genomic_DNA"/>
</dbReference>
<evidence type="ECO:0000313" key="2">
    <source>
        <dbReference type="EMBL" id="GAA4025748.1"/>
    </source>
</evidence>
<dbReference type="Pfam" id="PF14060">
    <property type="entry name" value="DUF4252"/>
    <property type="match status" value="1"/>
</dbReference>
<evidence type="ECO:0000256" key="1">
    <source>
        <dbReference type="SAM" id="SignalP"/>
    </source>
</evidence>
<name>A0ABP7TGE3_9FLAO</name>
<evidence type="ECO:0000313" key="3">
    <source>
        <dbReference type="Proteomes" id="UP001500968"/>
    </source>
</evidence>
<dbReference type="RefSeq" id="WP_290874527.1">
    <property type="nucleotide sequence ID" value="NZ_BAABCR010000008.1"/>
</dbReference>
<organism evidence="2 3">
    <name type="scientific">Flavobacterium cheonhonense</name>
    <dbReference type="NCBI Taxonomy" id="706185"/>
    <lineage>
        <taxon>Bacteria</taxon>
        <taxon>Pseudomonadati</taxon>
        <taxon>Bacteroidota</taxon>
        <taxon>Flavobacteriia</taxon>
        <taxon>Flavobacteriales</taxon>
        <taxon>Flavobacteriaceae</taxon>
        <taxon>Flavobacterium</taxon>
    </lineage>
</organism>
<proteinExistence type="predicted"/>
<keyword evidence="1" id="KW-0732">Signal</keyword>
<comment type="caution">
    <text evidence="2">The sequence shown here is derived from an EMBL/GenBank/DDBJ whole genome shotgun (WGS) entry which is preliminary data.</text>
</comment>
<gene>
    <name evidence="2" type="ORF">GCM10022386_06220</name>
</gene>
<sequence>MKKIFLSLLILVVTNVAFGQSVFDKFEDQEKIRTVIVNKKMFSLLSKMKVEDKETQQYVNLIKKLENLKVFATQSDSKAEEMKATAEKYLKTAGMEELMRITDKGKSVKIYVKSGATDSQIKELLMFVDGSGTEETVLMSLTGNFDLDELSVLTEKMKLPGGEDLKKASKGSKGPKGGK</sequence>
<feature type="signal peptide" evidence="1">
    <location>
        <begin position="1"/>
        <end position="19"/>
    </location>
</feature>
<reference evidence="3" key="1">
    <citation type="journal article" date="2019" name="Int. J. Syst. Evol. Microbiol.">
        <title>The Global Catalogue of Microorganisms (GCM) 10K type strain sequencing project: providing services to taxonomists for standard genome sequencing and annotation.</title>
        <authorList>
            <consortium name="The Broad Institute Genomics Platform"/>
            <consortium name="The Broad Institute Genome Sequencing Center for Infectious Disease"/>
            <person name="Wu L."/>
            <person name="Ma J."/>
        </authorList>
    </citation>
    <scope>NUCLEOTIDE SEQUENCE [LARGE SCALE GENOMIC DNA]</scope>
    <source>
        <strain evidence="3">JCM 17064</strain>
    </source>
</reference>
<feature type="chain" id="PRO_5045274505" evidence="1">
    <location>
        <begin position="20"/>
        <end position="179"/>
    </location>
</feature>
<dbReference type="Proteomes" id="UP001500968">
    <property type="component" value="Unassembled WGS sequence"/>
</dbReference>
<accession>A0ABP7TGE3</accession>
<dbReference type="InterPro" id="IPR025348">
    <property type="entry name" value="DUF4252"/>
</dbReference>